<dbReference type="PROSITE" id="PS50937">
    <property type="entry name" value="HTH_MERR_2"/>
    <property type="match status" value="1"/>
</dbReference>
<dbReference type="PROSITE" id="PS00552">
    <property type="entry name" value="HTH_MERR_1"/>
    <property type="match status" value="1"/>
</dbReference>
<gene>
    <name evidence="6" type="ORF">OU419_20480</name>
</gene>
<dbReference type="Pfam" id="PF13411">
    <property type="entry name" value="MerR_1"/>
    <property type="match status" value="1"/>
</dbReference>
<keyword evidence="1" id="KW-0805">Transcription regulation</keyword>
<dbReference type="InterPro" id="IPR047057">
    <property type="entry name" value="MerR_fam"/>
</dbReference>
<protein>
    <submittedName>
        <fullName evidence="6">MerR family transcriptional regulator</fullName>
    </submittedName>
</protein>
<evidence type="ECO:0000259" key="5">
    <source>
        <dbReference type="PROSITE" id="PS50937"/>
    </source>
</evidence>
<dbReference type="SMART" id="SM00422">
    <property type="entry name" value="HTH_MERR"/>
    <property type="match status" value="1"/>
</dbReference>
<evidence type="ECO:0000256" key="3">
    <source>
        <dbReference type="ARBA" id="ARBA00023163"/>
    </source>
</evidence>
<dbReference type="Gene3D" id="1.10.1660.10">
    <property type="match status" value="1"/>
</dbReference>
<keyword evidence="2" id="KW-0238">DNA-binding</keyword>
<dbReference type="InterPro" id="IPR000551">
    <property type="entry name" value="MerR-type_HTH_dom"/>
</dbReference>
<dbReference type="InterPro" id="IPR009061">
    <property type="entry name" value="DNA-bd_dom_put_sf"/>
</dbReference>
<keyword evidence="7" id="KW-1185">Reference proteome</keyword>
<evidence type="ECO:0000256" key="4">
    <source>
        <dbReference type="SAM" id="Coils"/>
    </source>
</evidence>
<dbReference type="EMBL" id="CP113432">
    <property type="protein sequence ID" value="WAI48120.1"/>
    <property type="molecule type" value="Genomic_DNA"/>
</dbReference>
<name>A0ABY6ZVR8_9PSED</name>
<dbReference type="RefSeq" id="WP_254474681.1">
    <property type="nucleotide sequence ID" value="NZ_CP113432.1"/>
</dbReference>
<proteinExistence type="predicted"/>
<dbReference type="PANTHER" id="PTHR30204:SF94">
    <property type="entry name" value="HEAVY METAL-DEPENDENT TRANSCRIPTIONAL REGULATOR HI_0293-RELATED"/>
    <property type="match status" value="1"/>
</dbReference>
<feature type="domain" description="HTH merR-type" evidence="5">
    <location>
        <begin position="1"/>
        <end position="69"/>
    </location>
</feature>
<evidence type="ECO:0000313" key="6">
    <source>
        <dbReference type="EMBL" id="WAI48120.1"/>
    </source>
</evidence>
<accession>A0ABY6ZVR8</accession>
<reference evidence="6" key="1">
    <citation type="submission" date="2022-11" db="EMBL/GenBank/DDBJ databases">
        <title>Pseudomonas triclosanedens sp. nov., a triclosan degrader isolated from activated sludge.</title>
        <authorList>
            <person name="Yin Y."/>
            <person name="Lu Z."/>
        </authorList>
    </citation>
    <scope>NUCLEOTIDE SEQUENCE</scope>
    <source>
        <strain evidence="6">ZM23</strain>
    </source>
</reference>
<sequence length="142" mass="15934">MKIGELASLSGLAPSRIRFYEASGLIAQVRRGSNGYREYPAETLDLLEIIRCAQQTGFSLEEIRNLLPHSDPSQQRGHDELLAGLRRKVAEIEAMERQLRQNREQLLAVIDGIENKPAGMDCQANAERMMAGMRERKARGAQ</sequence>
<keyword evidence="3" id="KW-0804">Transcription</keyword>
<evidence type="ECO:0000256" key="2">
    <source>
        <dbReference type="ARBA" id="ARBA00023125"/>
    </source>
</evidence>
<dbReference type="PANTHER" id="PTHR30204">
    <property type="entry name" value="REDOX-CYCLING DRUG-SENSING TRANSCRIPTIONAL ACTIVATOR SOXR"/>
    <property type="match status" value="1"/>
</dbReference>
<evidence type="ECO:0000256" key="1">
    <source>
        <dbReference type="ARBA" id="ARBA00023015"/>
    </source>
</evidence>
<dbReference type="PRINTS" id="PR00040">
    <property type="entry name" value="HTHMERR"/>
</dbReference>
<feature type="coiled-coil region" evidence="4">
    <location>
        <begin position="82"/>
        <end position="116"/>
    </location>
</feature>
<dbReference type="SUPFAM" id="SSF46955">
    <property type="entry name" value="Putative DNA-binding domain"/>
    <property type="match status" value="1"/>
</dbReference>
<keyword evidence="4" id="KW-0175">Coiled coil</keyword>
<organism evidence="6 7">
    <name type="scientific">Pseudomonas triclosanedens</name>
    <dbReference type="NCBI Taxonomy" id="2961893"/>
    <lineage>
        <taxon>Bacteria</taxon>
        <taxon>Pseudomonadati</taxon>
        <taxon>Pseudomonadota</taxon>
        <taxon>Gammaproteobacteria</taxon>
        <taxon>Pseudomonadales</taxon>
        <taxon>Pseudomonadaceae</taxon>
        <taxon>Pseudomonas</taxon>
    </lineage>
</organism>
<evidence type="ECO:0000313" key="7">
    <source>
        <dbReference type="Proteomes" id="UP001163624"/>
    </source>
</evidence>
<dbReference type="Proteomes" id="UP001163624">
    <property type="component" value="Chromosome"/>
</dbReference>